<dbReference type="InterPro" id="IPR042095">
    <property type="entry name" value="SUMF_sf"/>
</dbReference>
<dbReference type="GO" id="GO:0120147">
    <property type="term" value="F:formylglycine-generating oxidase activity"/>
    <property type="evidence" value="ECO:0007669"/>
    <property type="project" value="TreeGrafter"/>
</dbReference>
<dbReference type="SUPFAM" id="SSF50156">
    <property type="entry name" value="PDZ domain-like"/>
    <property type="match status" value="1"/>
</dbReference>
<dbReference type="InterPro" id="IPR001478">
    <property type="entry name" value="PDZ"/>
</dbReference>
<dbReference type="CDD" id="cd06779">
    <property type="entry name" value="cpPDZ_Deg_HtrA-like"/>
    <property type="match status" value="1"/>
</dbReference>
<dbReference type="PANTHER" id="PTHR23150">
    <property type="entry name" value="SULFATASE MODIFYING FACTOR 1, 2"/>
    <property type="match status" value="1"/>
</dbReference>
<proteinExistence type="predicted"/>
<dbReference type="PANTHER" id="PTHR23150:SF19">
    <property type="entry name" value="FORMYLGLYCINE-GENERATING ENZYME"/>
    <property type="match status" value="1"/>
</dbReference>
<evidence type="ECO:0000313" key="2">
    <source>
        <dbReference type="EMBL" id="ABS60009.1"/>
    </source>
</evidence>
<dbReference type="RefSeq" id="WP_011993332.1">
    <property type="nucleotide sequence ID" value="NC_009718.1"/>
</dbReference>
<dbReference type="Pfam" id="PF13180">
    <property type="entry name" value="PDZ_2"/>
    <property type="match status" value="1"/>
</dbReference>
<dbReference type="InterPro" id="IPR051043">
    <property type="entry name" value="Sulfatase_Mod_Factor_Kinase"/>
</dbReference>
<accession>A7HJC6</accession>
<reference evidence="2 3" key="1">
    <citation type="submission" date="2007-07" db="EMBL/GenBank/DDBJ databases">
        <title>Complete sequence of Fervidobacterium nodosum Rt17-B1.</title>
        <authorList>
            <consortium name="US DOE Joint Genome Institute"/>
            <person name="Copeland A."/>
            <person name="Lucas S."/>
            <person name="Lapidus A."/>
            <person name="Barry K."/>
            <person name="Glavina del Rio T."/>
            <person name="Dalin E."/>
            <person name="Tice H."/>
            <person name="Pitluck S."/>
            <person name="Saunders E."/>
            <person name="Brettin T."/>
            <person name="Bruce D."/>
            <person name="Detter J.C."/>
            <person name="Han C."/>
            <person name="Schmutz J."/>
            <person name="Larimer F."/>
            <person name="Land M."/>
            <person name="Hauser L."/>
            <person name="Kyrpides N."/>
            <person name="Mikhailova N."/>
            <person name="Nelson K."/>
            <person name="Gogarten J.P."/>
            <person name="Noll K."/>
            <person name="Richardson P."/>
        </authorList>
    </citation>
    <scope>NUCLEOTIDE SEQUENCE [LARGE SCALE GENOMIC DNA]</scope>
    <source>
        <strain evidence="3">ATCC 35602 / DSM 5306 / Rt17-B1</strain>
    </source>
</reference>
<dbReference type="eggNOG" id="COG1262">
    <property type="taxonomic scope" value="Bacteria"/>
</dbReference>
<keyword evidence="3" id="KW-1185">Reference proteome</keyword>
<gene>
    <name evidence="2" type="ordered locus">Fnod_0142</name>
</gene>
<evidence type="ECO:0000259" key="1">
    <source>
        <dbReference type="PROSITE" id="PS50106"/>
    </source>
</evidence>
<evidence type="ECO:0000313" key="3">
    <source>
        <dbReference type="Proteomes" id="UP000002415"/>
    </source>
</evidence>
<sequence length="633" mass="70870">MRFSVFFKILVFIVLISNSFAFSEQLVYKSGDSIDGKLVELFENYIVFDTSLGRIFAIIDQVKFVIFNSSIQPEEGFASLSGKKIKGYVTDIKGNYIIVTTNFGKMKFVRTNDIDYLSFEKVEFQSLPVFDGLNIDLSLSNMYTVFLSSGDVFTGQKLSSDDKYIIISDNQGNEIYIEKVFVENLYIPISNANGYELLILKNGRRLYGKVTKVDENDLEVSGEWGKLKVKLSEVVFTTYKPGYEKLQTSSEVIYDKDGVASMVVKTPLKVNNKEVKVIKVYPQEIVDPRTGVTFVFIPGGTFKMGADTSWGKVEEDELPARNVYISGFYISKYPITVKQYLDFLRAGKSSNVLSGKNITPVTIDFLGSKFTVGYTANKSSYDFPITNINWISAKAYCDWAGYKLPTEAQWEKAARGTDGRIYPWGNGKATKFNDGKKEYSVKAFEDVDVSPYGVVNMFGYPIEYCMDYYSKDAYKNLPNENPINTSGTLVVGRVGAIANRITDRVPVSPSEARSDFTFRVVVEADSIFSVINKPMDNKLMGVTWFVVNDKVKSTYGVKADGLYVAYVEEGSPAQIAGLKVGDVITSIDQKSIKNPDDVTKIVANKKINDEITVTVNRAGQMVNIKLKLGVWKF</sequence>
<organism evidence="2 3">
    <name type="scientific">Fervidobacterium nodosum (strain ATCC 35602 / DSM 5306 / Rt17-B1)</name>
    <dbReference type="NCBI Taxonomy" id="381764"/>
    <lineage>
        <taxon>Bacteria</taxon>
        <taxon>Thermotogati</taxon>
        <taxon>Thermotogota</taxon>
        <taxon>Thermotogae</taxon>
        <taxon>Thermotogales</taxon>
        <taxon>Fervidobacteriaceae</taxon>
        <taxon>Fervidobacterium</taxon>
    </lineage>
</organism>
<dbReference type="KEGG" id="fno:Fnod_0142"/>
<dbReference type="SUPFAM" id="SSF56436">
    <property type="entry name" value="C-type lectin-like"/>
    <property type="match status" value="1"/>
</dbReference>
<dbReference type="STRING" id="381764.Fnod_0142"/>
<dbReference type="Pfam" id="PF03781">
    <property type="entry name" value="FGE-sulfatase"/>
    <property type="match status" value="1"/>
</dbReference>
<dbReference type="InterPro" id="IPR005532">
    <property type="entry name" value="SUMF_dom"/>
</dbReference>
<name>A7HJC6_FERNB</name>
<dbReference type="eggNOG" id="COG0265">
    <property type="taxonomic scope" value="Bacteria"/>
</dbReference>
<protein>
    <recommendedName>
        <fullName evidence="1">PDZ domain-containing protein</fullName>
    </recommendedName>
</protein>
<dbReference type="Proteomes" id="UP000002415">
    <property type="component" value="Chromosome"/>
</dbReference>
<dbReference type="AlphaFoldDB" id="A7HJC6"/>
<dbReference type="InterPro" id="IPR016187">
    <property type="entry name" value="CTDL_fold"/>
</dbReference>
<dbReference type="PROSITE" id="PS50106">
    <property type="entry name" value="PDZ"/>
    <property type="match status" value="1"/>
</dbReference>
<dbReference type="Gene3D" id="2.30.42.10">
    <property type="match status" value="1"/>
</dbReference>
<dbReference type="InterPro" id="IPR036034">
    <property type="entry name" value="PDZ_sf"/>
</dbReference>
<dbReference type="OrthoDB" id="9812707at2"/>
<dbReference type="EMBL" id="CP000771">
    <property type="protein sequence ID" value="ABS60009.1"/>
    <property type="molecule type" value="Genomic_DNA"/>
</dbReference>
<dbReference type="SMART" id="SM00228">
    <property type="entry name" value="PDZ"/>
    <property type="match status" value="1"/>
</dbReference>
<dbReference type="HOGENOM" id="CLU_431984_0_0_0"/>
<reference evidence="2 3" key="2">
    <citation type="journal article" date="2009" name="Proc. Natl. Acad. Sci. U.S.A.">
        <title>On the chimeric nature, thermophilic origin, and phylogenetic placement of the Thermotogales.</title>
        <authorList>
            <person name="Zhaxybayeva O."/>
            <person name="Swithers K.S."/>
            <person name="Lapierre P."/>
            <person name="Fournier G.P."/>
            <person name="Bickhart D.M."/>
            <person name="DeBoy R.T."/>
            <person name="Nelson K.E."/>
            <person name="Nesbo C.L."/>
            <person name="Doolittle W.F."/>
            <person name="Gogarten J.P."/>
            <person name="Noll K.M."/>
        </authorList>
    </citation>
    <scope>NUCLEOTIDE SEQUENCE [LARGE SCALE GENOMIC DNA]</scope>
    <source>
        <strain evidence="3">ATCC 35602 / DSM 5306 / Rt17-B1</strain>
    </source>
</reference>
<feature type="domain" description="PDZ" evidence="1">
    <location>
        <begin position="528"/>
        <end position="619"/>
    </location>
</feature>
<dbReference type="Gene3D" id="3.90.1580.10">
    <property type="entry name" value="paralog of FGE (formylglycine-generating enzyme)"/>
    <property type="match status" value="1"/>
</dbReference>